<dbReference type="InterPro" id="IPR028098">
    <property type="entry name" value="Glyco_trans_4-like_N"/>
</dbReference>
<comment type="similarity">
    <text evidence="12">Belongs to the glycosyltransferase group 1 family.</text>
</comment>
<dbReference type="InterPro" id="IPR001296">
    <property type="entry name" value="Glyco_trans_1"/>
</dbReference>
<dbReference type="EMBL" id="MU167220">
    <property type="protein sequence ID" value="KAG0150367.1"/>
    <property type="molecule type" value="Genomic_DNA"/>
</dbReference>
<dbReference type="PANTHER" id="PTHR45918:SF1">
    <property type="entry name" value="ALPHA-1,3_1,6-MANNOSYLTRANSFERASE ALG2"/>
    <property type="match status" value="1"/>
</dbReference>
<comment type="function">
    <text evidence="1 12">Mannosylates Man(2)GlcNAc(2)-dolichol diphosphate and Man(1)GlcNAc(2)-dolichol diphosphate to form Man(3)GlcNAc(2)-dolichol diphosphate.</text>
</comment>
<keyword evidence="4 12" id="KW-0328">Glycosyltransferase</keyword>
<feature type="transmembrane region" description="Helical" evidence="12">
    <location>
        <begin position="479"/>
        <end position="502"/>
    </location>
</feature>
<dbReference type="GO" id="GO:0005789">
    <property type="term" value="C:endoplasmic reticulum membrane"/>
    <property type="evidence" value="ECO:0007669"/>
    <property type="project" value="UniProtKB-SubCell"/>
</dbReference>
<dbReference type="Proteomes" id="UP000886653">
    <property type="component" value="Unassembled WGS sequence"/>
</dbReference>
<evidence type="ECO:0000313" key="17">
    <source>
        <dbReference type="Proteomes" id="UP000886653"/>
    </source>
</evidence>
<keyword evidence="8 12" id="KW-1133">Transmembrane helix</keyword>
<keyword evidence="5 12" id="KW-0808">Transferase</keyword>
<evidence type="ECO:0000256" key="5">
    <source>
        <dbReference type="ARBA" id="ARBA00022679"/>
    </source>
</evidence>
<dbReference type="GO" id="GO:0004378">
    <property type="term" value="F:GDP-Man:Man(1)GlcNAc(2)-PP-Dol alpha-1,3-mannosyltransferase activity"/>
    <property type="evidence" value="ECO:0007669"/>
    <property type="project" value="UniProtKB-UniRule"/>
</dbReference>
<evidence type="ECO:0000256" key="6">
    <source>
        <dbReference type="ARBA" id="ARBA00022692"/>
    </source>
</evidence>
<dbReference type="EC" id="2.4.1.257" evidence="12"/>
<feature type="region of interest" description="Disordered" evidence="13">
    <location>
        <begin position="1"/>
        <end position="20"/>
    </location>
</feature>
<feature type="domain" description="Glycosyltransferase subfamily 4-like N-terminal" evidence="15">
    <location>
        <begin position="36"/>
        <end position="237"/>
    </location>
</feature>
<keyword evidence="6 12" id="KW-0812">Transmembrane</keyword>
<dbReference type="Pfam" id="PF00534">
    <property type="entry name" value="Glycos_transf_1"/>
    <property type="match status" value="1"/>
</dbReference>
<evidence type="ECO:0000256" key="2">
    <source>
        <dbReference type="ARBA" id="ARBA00004586"/>
    </source>
</evidence>
<dbReference type="OrthoDB" id="2501961at2759"/>
<dbReference type="Pfam" id="PF13439">
    <property type="entry name" value="Glyco_transf_4"/>
    <property type="match status" value="1"/>
</dbReference>
<gene>
    <name evidence="16" type="ORF">CROQUDRAFT_88169</name>
</gene>
<accession>A0A9P6TFF9</accession>
<proteinExistence type="inferred from homology"/>
<evidence type="ECO:0000259" key="15">
    <source>
        <dbReference type="Pfam" id="PF13439"/>
    </source>
</evidence>
<comment type="catalytic activity">
    <reaction evidence="10 12">
        <text>a beta-D-Man-(1-&gt;4)-beta-D-GlcNAc-(1-&gt;4)-alpha-D-GlcNAc-diphospho-di-trans,poly-cis-dolichol + GDP-alpha-D-mannose = an alpha-D-Man-(1-&gt;3)-beta-D-Man-(1-&gt;4)-beta-D-GlcNAc-(1-&gt;4)-alpha-D-GlcNAc-diphospho-di-trans,poly-cis-dolichol + GDP + H(+)</text>
        <dbReference type="Rhea" id="RHEA:29515"/>
        <dbReference type="Rhea" id="RHEA-COMP:19511"/>
        <dbReference type="Rhea" id="RHEA-COMP:19513"/>
        <dbReference type="ChEBI" id="CHEBI:15378"/>
        <dbReference type="ChEBI" id="CHEBI:57527"/>
        <dbReference type="ChEBI" id="CHEBI:58189"/>
        <dbReference type="ChEBI" id="CHEBI:58472"/>
        <dbReference type="ChEBI" id="CHEBI:132510"/>
        <dbReference type="EC" id="2.4.1.132"/>
    </reaction>
    <physiologicalReaction direction="left-to-right" evidence="10 12">
        <dbReference type="Rhea" id="RHEA:29516"/>
    </physiologicalReaction>
</comment>
<name>A0A9P6TFF9_9BASI</name>
<evidence type="ECO:0000256" key="8">
    <source>
        <dbReference type="ARBA" id="ARBA00022989"/>
    </source>
</evidence>
<comment type="catalytic activity">
    <reaction evidence="11 12">
        <text>an alpha-D-Man-(1-&gt;3)-beta-D-Man-(1-&gt;4)-beta-D-GlcNAc-(1-&gt;4)-alpha-D-GlcNAc-diphospho-di-trans,poly-cis-dolichol + GDP-alpha-D-mannose = an alpha-D-Man-(1-&gt;3)-[alpha-D-Man-(1-&gt;6)]-beta-D-Man-(1-&gt;4)-beta-D-GlcNAc-(1-&gt;4)-alpha-D-GlcNAc-diphospho-di-trans,poly-cis-dolichol + GDP + H(+)</text>
        <dbReference type="Rhea" id="RHEA:29519"/>
        <dbReference type="Rhea" id="RHEA-COMP:19513"/>
        <dbReference type="Rhea" id="RHEA-COMP:19515"/>
        <dbReference type="ChEBI" id="CHEBI:15378"/>
        <dbReference type="ChEBI" id="CHEBI:57527"/>
        <dbReference type="ChEBI" id="CHEBI:58189"/>
        <dbReference type="ChEBI" id="CHEBI:132510"/>
        <dbReference type="ChEBI" id="CHEBI:132511"/>
        <dbReference type="EC" id="2.4.1.257"/>
    </reaction>
    <physiologicalReaction direction="left-to-right" evidence="11 12">
        <dbReference type="Rhea" id="RHEA:29520"/>
    </physiologicalReaction>
</comment>
<keyword evidence="17" id="KW-1185">Reference proteome</keyword>
<keyword evidence="9 12" id="KW-0472">Membrane</keyword>
<comment type="subcellular location">
    <subcellularLocation>
        <location evidence="2 12">Endoplasmic reticulum membrane</location>
    </subcellularLocation>
</comment>
<evidence type="ECO:0000256" key="9">
    <source>
        <dbReference type="ARBA" id="ARBA00023136"/>
    </source>
</evidence>
<evidence type="ECO:0000256" key="3">
    <source>
        <dbReference type="ARBA" id="ARBA00004922"/>
    </source>
</evidence>
<reference evidence="16" key="1">
    <citation type="submission" date="2013-11" db="EMBL/GenBank/DDBJ databases">
        <title>Genome sequence of the fusiform rust pathogen reveals effectors for host alternation and coevolution with pine.</title>
        <authorList>
            <consortium name="DOE Joint Genome Institute"/>
            <person name="Smith K."/>
            <person name="Pendleton A."/>
            <person name="Kubisiak T."/>
            <person name="Anderson C."/>
            <person name="Salamov A."/>
            <person name="Aerts A."/>
            <person name="Riley R."/>
            <person name="Clum A."/>
            <person name="Lindquist E."/>
            <person name="Ence D."/>
            <person name="Campbell M."/>
            <person name="Kronenberg Z."/>
            <person name="Feau N."/>
            <person name="Dhillon B."/>
            <person name="Hamelin R."/>
            <person name="Burleigh J."/>
            <person name="Smith J."/>
            <person name="Yandell M."/>
            <person name="Nelson C."/>
            <person name="Grigoriev I."/>
            <person name="Davis J."/>
        </authorList>
    </citation>
    <scope>NUCLEOTIDE SEQUENCE</scope>
    <source>
        <strain evidence="16">G11</strain>
    </source>
</reference>
<evidence type="ECO:0000256" key="10">
    <source>
        <dbReference type="ARBA" id="ARBA00045103"/>
    </source>
</evidence>
<evidence type="ECO:0000256" key="12">
    <source>
        <dbReference type="RuleBase" id="RU367136"/>
    </source>
</evidence>
<comment type="pathway">
    <text evidence="3 12">Protein modification; protein glycosylation.</text>
</comment>
<organism evidence="16 17">
    <name type="scientific">Cronartium quercuum f. sp. fusiforme G11</name>
    <dbReference type="NCBI Taxonomy" id="708437"/>
    <lineage>
        <taxon>Eukaryota</taxon>
        <taxon>Fungi</taxon>
        <taxon>Dikarya</taxon>
        <taxon>Basidiomycota</taxon>
        <taxon>Pucciniomycotina</taxon>
        <taxon>Pucciniomycetes</taxon>
        <taxon>Pucciniales</taxon>
        <taxon>Coleosporiaceae</taxon>
        <taxon>Cronartium</taxon>
    </lineage>
</organism>
<evidence type="ECO:0000259" key="14">
    <source>
        <dbReference type="Pfam" id="PF00534"/>
    </source>
</evidence>
<dbReference type="PANTHER" id="PTHR45918">
    <property type="entry name" value="ALPHA-1,3/1,6-MANNOSYLTRANSFERASE ALG2"/>
    <property type="match status" value="1"/>
</dbReference>
<evidence type="ECO:0000256" key="11">
    <source>
        <dbReference type="ARBA" id="ARBA00045104"/>
    </source>
</evidence>
<dbReference type="SUPFAM" id="SSF53756">
    <property type="entry name" value="UDP-Glycosyltransferase/glycogen phosphorylase"/>
    <property type="match status" value="1"/>
</dbReference>
<evidence type="ECO:0000256" key="1">
    <source>
        <dbReference type="ARBA" id="ARBA00003142"/>
    </source>
</evidence>
<dbReference type="AlphaFoldDB" id="A0A9P6TFF9"/>
<dbReference type="GO" id="GO:0102704">
    <property type="term" value="F:GDP-Man:Man(2)GlcNAc(2)-PP-Dol alpha-1,6-mannosyltransferase activity"/>
    <property type="evidence" value="ECO:0007669"/>
    <property type="project" value="UniProtKB-UniRule"/>
</dbReference>
<dbReference type="EC" id="2.4.1.132" evidence="12"/>
<feature type="domain" description="Glycosyl transferase family 1" evidence="14">
    <location>
        <begin position="247"/>
        <end position="444"/>
    </location>
</feature>
<evidence type="ECO:0000256" key="13">
    <source>
        <dbReference type="SAM" id="MobiDB-lite"/>
    </source>
</evidence>
<sequence>MSLHSRSQQQSNYQTNHTTSTPPKLRIAFIHPDLGIGGAERLVVDAAVGLQKRGHHVQIFTSSHDSTRCFQETRDGTLEVNVLGNSIFPRAIANRFITLLAILRQLHLSCHLISNLWLSCLGFSRRPASYDVYFIDQLSAAIPLLRYATRTRVVFYCHFPDLLLSHSASKPVESRPVGLLQQLKFIYRIPLDWLEEFTTGEADKILVNSNFTAQVFQKTFKALNRIPRCIYPGVDVELYTHPTALEPKGPLRSERPTILSINRFEDKKDLGLILEAFLLFKRSHPQQPISTSPRLIIAGGFDSRLPDNRDTLARLRALLDAPDAPSYALYDENYDPSKTPNSPDVLLVPNIAETDKRALLLAPSTYLLAYTAANEHLGIGPLEAMAAGLPVLAADSGGPCETVADGLTGELQPPIPTVWAEALDRLLGMADTERAKMAEAGRQRARSKFSTEAMVKALEAAILETVHDSQRGDIWREEALFKILAVITIPILTFWVAVWALWMRWKAV</sequence>
<evidence type="ECO:0000313" key="16">
    <source>
        <dbReference type="EMBL" id="KAG0150367.1"/>
    </source>
</evidence>
<evidence type="ECO:0000256" key="7">
    <source>
        <dbReference type="ARBA" id="ARBA00022824"/>
    </source>
</evidence>
<keyword evidence="7 12" id="KW-0256">Endoplasmic reticulum</keyword>
<comment type="caution">
    <text evidence="16">The sequence shown here is derived from an EMBL/GenBank/DDBJ whole genome shotgun (WGS) entry which is preliminary data.</text>
</comment>
<protein>
    <recommendedName>
        <fullName evidence="12">Alpha-1,3/1,6-mannosyltransferase ALG2</fullName>
        <ecNumber evidence="12">2.4.1.132</ecNumber>
        <ecNumber evidence="12">2.4.1.257</ecNumber>
    </recommendedName>
    <alternativeName>
        <fullName evidence="12">GDP-Man:Man(1)GlcNAc(2)-PP-Dol alpha-1,3-mannosyltransferase</fullName>
    </alternativeName>
</protein>
<evidence type="ECO:0000256" key="4">
    <source>
        <dbReference type="ARBA" id="ARBA00022676"/>
    </source>
</evidence>
<dbReference type="Gene3D" id="3.40.50.2000">
    <property type="entry name" value="Glycogen Phosphorylase B"/>
    <property type="match status" value="2"/>
</dbReference>
<dbReference type="InterPro" id="IPR027054">
    <property type="entry name" value="ALG2"/>
</dbReference>